<organism evidence="2 3">
    <name type="scientific">Actinomadura miaoliensis</name>
    <dbReference type="NCBI Taxonomy" id="430685"/>
    <lineage>
        <taxon>Bacteria</taxon>
        <taxon>Bacillati</taxon>
        <taxon>Actinomycetota</taxon>
        <taxon>Actinomycetes</taxon>
        <taxon>Streptosporangiales</taxon>
        <taxon>Thermomonosporaceae</taxon>
        <taxon>Actinomadura</taxon>
    </lineage>
</organism>
<name>A0ABP7X7Z9_9ACTN</name>
<proteinExistence type="predicted"/>
<comment type="caution">
    <text evidence="2">The sequence shown here is derived from an EMBL/GenBank/DDBJ whole genome shotgun (WGS) entry which is preliminary data.</text>
</comment>
<feature type="region of interest" description="Disordered" evidence="1">
    <location>
        <begin position="1"/>
        <end position="23"/>
    </location>
</feature>
<evidence type="ECO:0000313" key="3">
    <source>
        <dbReference type="Proteomes" id="UP001500683"/>
    </source>
</evidence>
<reference evidence="3" key="1">
    <citation type="journal article" date="2019" name="Int. J. Syst. Evol. Microbiol.">
        <title>The Global Catalogue of Microorganisms (GCM) 10K type strain sequencing project: providing services to taxonomists for standard genome sequencing and annotation.</title>
        <authorList>
            <consortium name="The Broad Institute Genomics Platform"/>
            <consortium name="The Broad Institute Genome Sequencing Center for Infectious Disease"/>
            <person name="Wu L."/>
            <person name="Ma J."/>
        </authorList>
    </citation>
    <scope>NUCLEOTIDE SEQUENCE [LARGE SCALE GENOMIC DNA]</scope>
    <source>
        <strain evidence="3">JCM 16702</strain>
    </source>
</reference>
<feature type="region of interest" description="Disordered" evidence="1">
    <location>
        <begin position="35"/>
        <end position="62"/>
    </location>
</feature>
<accession>A0ABP7X7Z9</accession>
<sequence>MDARDRHYVADAGGRTPGGGVWVRGRARGRLEMVNARRCGNPHGMGTRDAADEGGGADDAIR</sequence>
<dbReference type="EMBL" id="BAAAZG010000087">
    <property type="protein sequence ID" value="GAA4106453.1"/>
    <property type="molecule type" value="Genomic_DNA"/>
</dbReference>
<dbReference type="Proteomes" id="UP001500683">
    <property type="component" value="Unassembled WGS sequence"/>
</dbReference>
<protein>
    <submittedName>
        <fullName evidence="2">Uncharacterized protein</fullName>
    </submittedName>
</protein>
<gene>
    <name evidence="2" type="ORF">GCM10022214_87450</name>
</gene>
<keyword evidence="3" id="KW-1185">Reference proteome</keyword>
<evidence type="ECO:0000256" key="1">
    <source>
        <dbReference type="SAM" id="MobiDB-lite"/>
    </source>
</evidence>
<evidence type="ECO:0000313" key="2">
    <source>
        <dbReference type="EMBL" id="GAA4106453.1"/>
    </source>
</evidence>